<feature type="domain" description="Heterokaryon incompatibility" evidence="1">
    <location>
        <begin position="19"/>
        <end position="202"/>
    </location>
</feature>
<name>A0A8H4KTA9_9HYPO</name>
<comment type="caution">
    <text evidence="2">The sequence shown here is derived from an EMBL/GenBank/DDBJ whole genome shotgun (WGS) entry which is preliminary data.</text>
</comment>
<evidence type="ECO:0000313" key="3">
    <source>
        <dbReference type="Proteomes" id="UP000554235"/>
    </source>
</evidence>
<evidence type="ECO:0000259" key="1">
    <source>
        <dbReference type="Pfam" id="PF06985"/>
    </source>
</evidence>
<evidence type="ECO:0000313" key="2">
    <source>
        <dbReference type="EMBL" id="KAF4455289.1"/>
    </source>
</evidence>
<dbReference type="AlphaFoldDB" id="A0A8H4KTA9"/>
<proteinExistence type="predicted"/>
<gene>
    <name evidence="2" type="ORF">FALBO_15660</name>
</gene>
<dbReference type="EMBL" id="JAADYS010002753">
    <property type="protein sequence ID" value="KAF4455289.1"/>
    <property type="molecule type" value="Genomic_DNA"/>
</dbReference>
<dbReference type="PANTHER" id="PTHR33112">
    <property type="entry name" value="DOMAIN PROTEIN, PUTATIVE-RELATED"/>
    <property type="match status" value="1"/>
</dbReference>
<organism evidence="2 3">
    <name type="scientific">Fusarium albosuccineum</name>
    <dbReference type="NCBI Taxonomy" id="1237068"/>
    <lineage>
        <taxon>Eukaryota</taxon>
        <taxon>Fungi</taxon>
        <taxon>Dikarya</taxon>
        <taxon>Ascomycota</taxon>
        <taxon>Pezizomycotina</taxon>
        <taxon>Sordariomycetes</taxon>
        <taxon>Hypocreomycetidae</taxon>
        <taxon>Hypocreales</taxon>
        <taxon>Nectriaceae</taxon>
        <taxon>Fusarium</taxon>
        <taxon>Fusarium decemcellulare species complex</taxon>
    </lineage>
</organism>
<accession>A0A8H4KTA9</accession>
<dbReference type="PANTHER" id="PTHR33112:SF10">
    <property type="entry name" value="TOL"/>
    <property type="match status" value="1"/>
</dbReference>
<sequence length="514" mass="58348">MSSQSSLRLVESNGMQGTWAALSHCWGKPENRPLTTTRANLKNHLEGIDFSLLPKTFKDAVILARALGIRYLWIDSLCIIQDDEHDWKSESNKMGVIYQNAAITFAAADAQDSTEGLFIDGASVSYTATRQLSSHLDDETGACKLLAMEECTEVSCAANMPFFKDNKVIGSFFIAPWPLGREQHSRHLESSLLFKRAWVMQEWALSRRTLIFQRNSIVWSCRAACTDERGYRLGLKRPSLHNWGELVEAYTKMDLTFESDRLIAIQGLANLLQHQRTDAYFAGMWTADLPDSLLWKVSDNHCRANSNRERSYLPSWTWANLKGPIRFQLSGKPRRTHGQEYLSDAFEELSMRPSGALYLKAPMAHLKSSVLDFVARSDRTRYRFKSFFKLDFKGYSNCRQNGGSIYGEQMVIIPSDRSLDPPYKNQERAGWAIMDLDVIQDPYSVHLVAVKKETNAICRLCNGANTGFSYEDAYHVILLQTVPSFGSLRRYVRIGIGVVAIPSRLWCVQYAEIV</sequence>
<protein>
    <submittedName>
        <fullName evidence="2">HET-domain-containing</fullName>
    </submittedName>
</protein>
<dbReference type="Proteomes" id="UP000554235">
    <property type="component" value="Unassembled WGS sequence"/>
</dbReference>
<dbReference type="InterPro" id="IPR010730">
    <property type="entry name" value="HET"/>
</dbReference>
<dbReference type="Pfam" id="PF06985">
    <property type="entry name" value="HET"/>
    <property type="match status" value="1"/>
</dbReference>
<dbReference type="OrthoDB" id="47007at2759"/>
<reference evidence="2 3" key="1">
    <citation type="submission" date="2020-01" db="EMBL/GenBank/DDBJ databases">
        <title>Identification and distribution of gene clusters putatively required for synthesis of sphingolipid metabolism inhibitors in phylogenetically diverse species of the filamentous fungus Fusarium.</title>
        <authorList>
            <person name="Kim H.-S."/>
            <person name="Busman M."/>
            <person name="Brown D.W."/>
            <person name="Divon H."/>
            <person name="Uhlig S."/>
            <person name="Proctor R.H."/>
        </authorList>
    </citation>
    <scope>NUCLEOTIDE SEQUENCE [LARGE SCALE GENOMIC DNA]</scope>
    <source>
        <strain evidence="2 3">NRRL 20459</strain>
    </source>
</reference>
<keyword evidence="3" id="KW-1185">Reference proteome</keyword>